<dbReference type="InParanoid" id="A0A409Y8L1"/>
<dbReference type="Proteomes" id="UP000284842">
    <property type="component" value="Unassembled WGS sequence"/>
</dbReference>
<evidence type="ECO:0000313" key="4">
    <source>
        <dbReference type="Proteomes" id="UP000284842"/>
    </source>
</evidence>
<name>A0A409Y8L1_9AGAR</name>
<feature type="compositionally biased region" description="Polar residues" evidence="1">
    <location>
        <begin position="78"/>
        <end position="90"/>
    </location>
</feature>
<proteinExistence type="predicted"/>
<evidence type="ECO:0000256" key="1">
    <source>
        <dbReference type="SAM" id="MobiDB-lite"/>
    </source>
</evidence>
<feature type="chain" id="PRO_5019335204" evidence="2">
    <location>
        <begin position="20"/>
        <end position="285"/>
    </location>
</feature>
<dbReference type="EMBL" id="NHTK01001362">
    <property type="protein sequence ID" value="PPQ99347.1"/>
    <property type="molecule type" value="Genomic_DNA"/>
</dbReference>
<keyword evidence="4" id="KW-1185">Reference proteome</keyword>
<keyword evidence="2" id="KW-0732">Signal</keyword>
<evidence type="ECO:0000313" key="3">
    <source>
        <dbReference type="EMBL" id="PPQ99347.1"/>
    </source>
</evidence>
<gene>
    <name evidence="3" type="ORF">CVT24_009161</name>
</gene>
<accession>A0A409Y8L1</accession>
<organism evidence="3 4">
    <name type="scientific">Panaeolus cyanescens</name>
    <dbReference type="NCBI Taxonomy" id="181874"/>
    <lineage>
        <taxon>Eukaryota</taxon>
        <taxon>Fungi</taxon>
        <taxon>Dikarya</taxon>
        <taxon>Basidiomycota</taxon>
        <taxon>Agaricomycotina</taxon>
        <taxon>Agaricomycetes</taxon>
        <taxon>Agaricomycetidae</taxon>
        <taxon>Agaricales</taxon>
        <taxon>Agaricineae</taxon>
        <taxon>Galeropsidaceae</taxon>
        <taxon>Panaeolus</taxon>
    </lineage>
</organism>
<feature type="region of interest" description="Disordered" evidence="1">
    <location>
        <begin position="78"/>
        <end position="128"/>
    </location>
</feature>
<dbReference type="AlphaFoldDB" id="A0A409Y8L1"/>
<feature type="signal peptide" evidence="2">
    <location>
        <begin position="1"/>
        <end position="19"/>
    </location>
</feature>
<sequence length="285" mass="30217">MRCVNVALALSLSFSTAFAIPPSLLSSNSSEPAPAAPAPALNLNAPASNAAAGSSWANAVITGTGNVQHGQVIDNSASNLGSQATLGSTTEKPKTGSDNKTEKEKATNQQSSVADPNLNAKGRKAPFPPTPPIAQIAVGQRLIAEITVPKDDIKPQAGKKRSTDARRIASGVPLSKHVVVLKNTGTHLLVAYCTSLGGSRNIAERANDPKDWYPVRPATNGDLYVPLPEEKLNEGKTNKSYAWWNVRHIFTLDADSKIKMLGEVYSEESVETLKRTINMRTGKVA</sequence>
<reference evidence="3 4" key="1">
    <citation type="journal article" date="2018" name="Evol. Lett.">
        <title>Horizontal gene cluster transfer increased hallucinogenic mushroom diversity.</title>
        <authorList>
            <person name="Reynolds H.T."/>
            <person name="Vijayakumar V."/>
            <person name="Gluck-Thaler E."/>
            <person name="Korotkin H.B."/>
            <person name="Matheny P.B."/>
            <person name="Slot J.C."/>
        </authorList>
    </citation>
    <scope>NUCLEOTIDE SEQUENCE [LARGE SCALE GENOMIC DNA]</scope>
    <source>
        <strain evidence="3 4">2629</strain>
    </source>
</reference>
<feature type="compositionally biased region" description="Basic and acidic residues" evidence="1">
    <location>
        <begin position="91"/>
        <end position="106"/>
    </location>
</feature>
<protein>
    <submittedName>
        <fullName evidence="3">Uncharacterized protein</fullName>
    </submittedName>
</protein>
<comment type="caution">
    <text evidence="3">The sequence shown here is derived from an EMBL/GenBank/DDBJ whole genome shotgun (WGS) entry which is preliminary data.</text>
</comment>
<evidence type="ECO:0000256" key="2">
    <source>
        <dbReference type="SAM" id="SignalP"/>
    </source>
</evidence>
<dbReference type="OrthoDB" id="2799535at2759"/>